<evidence type="ECO:0000313" key="2">
    <source>
        <dbReference type="EMBL" id="KIJ91777.1"/>
    </source>
</evidence>
<evidence type="ECO:0000256" key="1">
    <source>
        <dbReference type="RuleBase" id="RU000487"/>
    </source>
</evidence>
<proteinExistence type="inferred from homology"/>
<dbReference type="SUPFAM" id="SSF53067">
    <property type="entry name" value="Actin-like ATPase domain"/>
    <property type="match status" value="2"/>
</dbReference>
<dbReference type="InterPro" id="IPR043129">
    <property type="entry name" value="ATPase_NBD"/>
</dbReference>
<dbReference type="STRING" id="1095629.A0A0C9X5H9"/>
<dbReference type="Proteomes" id="UP000054477">
    <property type="component" value="Unassembled WGS sequence"/>
</dbReference>
<evidence type="ECO:0008006" key="4">
    <source>
        <dbReference type="Google" id="ProtNLM"/>
    </source>
</evidence>
<dbReference type="PRINTS" id="PR00190">
    <property type="entry name" value="ACTIN"/>
</dbReference>
<protein>
    <recommendedName>
        <fullName evidence="4">Actin</fullName>
    </recommendedName>
</protein>
<dbReference type="Gene3D" id="3.90.640.10">
    <property type="entry name" value="Actin, Chain A, domain 4"/>
    <property type="match status" value="1"/>
</dbReference>
<dbReference type="AlphaFoldDB" id="A0A0C9X5H9"/>
<accession>A0A0C9X5H9</accession>
<sequence length="289" mass="32609">MAYKWTRTLLRWLDVGWMYVLGVGPFSSFSNDTPTVFPLVVGRPRNYTLVLSSKMKDSYVGYDETQSKHGIVALRYPIEYGIVTNWDDMEKIWHHIFYNELHIPPEKHPVLLTDVTSNPKANREKMAQIMFETFNVPAFYVAIQEVLALYASGRTTGIVLDSGHEVSYTVPIYEGLALPHAIQRIDIAGQDLTHYMTKILRERGYPFPAIAEFRNPEALFQPSLLGLEDAGIHETLYNSIYKCDFDVRRGLYENVVLSGGTTMCPGMAGRIHKELAALAPSGVLVLFAA</sequence>
<evidence type="ECO:0000313" key="3">
    <source>
        <dbReference type="Proteomes" id="UP000054477"/>
    </source>
</evidence>
<dbReference type="HOGENOM" id="CLU_027965_0_2_1"/>
<dbReference type="EMBL" id="KN838970">
    <property type="protein sequence ID" value="KIJ91777.1"/>
    <property type="molecule type" value="Genomic_DNA"/>
</dbReference>
<reference evidence="3" key="2">
    <citation type="submission" date="2015-01" db="EMBL/GenBank/DDBJ databases">
        <title>Evolutionary Origins and Diversification of the Mycorrhizal Mutualists.</title>
        <authorList>
            <consortium name="DOE Joint Genome Institute"/>
            <consortium name="Mycorrhizal Genomics Consortium"/>
            <person name="Kohler A."/>
            <person name="Kuo A."/>
            <person name="Nagy L.G."/>
            <person name="Floudas D."/>
            <person name="Copeland A."/>
            <person name="Barry K.W."/>
            <person name="Cichocki N."/>
            <person name="Veneault-Fourrey C."/>
            <person name="LaButti K."/>
            <person name="Lindquist E.A."/>
            <person name="Lipzen A."/>
            <person name="Lundell T."/>
            <person name="Morin E."/>
            <person name="Murat C."/>
            <person name="Riley R."/>
            <person name="Ohm R."/>
            <person name="Sun H."/>
            <person name="Tunlid A."/>
            <person name="Henrissat B."/>
            <person name="Grigoriev I.V."/>
            <person name="Hibbett D.S."/>
            <person name="Martin F."/>
        </authorList>
    </citation>
    <scope>NUCLEOTIDE SEQUENCE [LARGE SCALE GENOMIC DNA]</scope>
    <source>
        <strain evidence="3">LaAM-08-1</strain>
    </source>
</reference>
<comment type="similarity">
    <text evidence="1">Belongs to the actin family.</text>
</comment>
<dbReference type="Gene3D" id="3.30.420.40">
    <property type="match status" value="3"/>
</dbReference>
<dbReference type="OrthoDB" id="5132116at2759"/>
<keyword evidence="3" id="KW-1185">Reference proteome</keyword>
<dbReference type="Pfam" id="PF00022">
    <property type="entry name" value="Actin"/>
    <property type="match status" value="2"/>
</dbReference>
<dbReference type="InterPro" id="IPR004000">
    <property type="entry name" value="Actin"/>
</dbReference>
<name>A0A0C9X5H9_9AGAR</name>
<organism evidence="2 3">
    <name type="scientific">Laccaria amethystina LaAM-08-1</name>
    <dbReference type="NCBI Taxonomy" id="1095629"/>
    <lineage>
        <taxon>Eukaryota</taxon>
        <taxon>Fungi</taxon>
        <taxon>Dikarya</taxon>
        <taxon>Basidiomycota</taxon>
        <taxon>Agaricomycotina</taxon>
        <taxon>Agaricomycetes</taxon>
        <taxon>Agaricomycetidae</taxon>
        <taxon>Agaricales</taxon>
        <taxon>Agaricineae</taxon>
        <taxon>Hydnangiaceae</taxon>
        <taxon>Laccaria</taxon>
    </lineage>
</organism>
<reference evidence="2 3" key="1">
    <citation type="submission" date="2014-04" db="EMBL/GenBank/DDBJ databases">
        <authorList>
            <consortium name="DOE Joint Genome Institute"/>
            <person name="Kuo A."/>
            <person name="Kohler A."/>
            <person name="Nagy L.G."/>
            <person name="Floudas D."/>
            <person name="Copeland A."/>
            <person name="Barry K.W."/>
            <person name="Cichocki N."/>
            <person name="Veneault-Fourrey C."/>
            <person name="LaButti K."/>
            <person name="Lindquist E.A."/>
            <person name="Lipzen A."/>
            <person name="Lundell T."/>
            <person name="Morin E."/>
            <person name="Murat C."/>
            <person name="Sun H."/>
            <person name="Tunlid A."/>
            <person name="Henrissat B."/>
            <person name="Grigoriev I.V."/>
            <person name="Hibbett D.S."/>
            <person name="Martin F."/>
            <person name="Nordberg H.P."/>
            <person name="Cantor M.N."/>
            <person name="Hua S.X."/>
        </authorList>
    </citation>
    <scope>NUCLEOTIDE SEQUENCE [LARGE SCALE GENOMIC DNA]</scope>
    <source>
        <strain evidence="2 3">LaAM-08-1</strain>
    </source>
</reference>
<dbReference type="SMART" id="SM00268">
    <property type="entry name" value="ACTIN"/>
    <property type="match status" value="1"/>
</dbReference>
<dbReference type="PANTHER" id="PTHR11937">
    <property type="entry name" value="ACTIN"/>
    <property type="match status" value="1"/>
</dbReference>
<dbReference type="FunFam" id="3.30.420.40:FF:000050">
    <property type="entry name" value="Actin, alpha skeletal muscle"/>
    <property type="match status" value="1"/>
</dbReference>
<gene>
    <name evidence="2" type="ORF">K443DRAFT_126152</name>
</gene>